<organism evidence="6 7">
    <name type="scientific">Facklamia miroungae</name>
    <dbReference type="NCBI Taxonomy" id="120956"/>
    <lineage>
        <taxon>Bacteria</taxon>
        <taxon>Bacillati</taxon>
        <taxon>Bacillota</taxon>
        <taxon>Bacilli</taxon>
        <taxon>Lactobacillales</taxon>
        <taxon>Aerococcaceae</taxon>
        <taxon>Facklamia</taxon>
    </lineage>
</organism>
<evidence type="ECO:0000256" key="2">
    <source>
        <dbReference type="ARBA" id="ARBA00022448"/>
    </source>
</evidence>
<dbReference type="Pfam" id="PF00005">
    <property type="entry name" value="ABC_tran"/>
    <property type="match status" value="1"/>
</dbReference>
<proteinExistence type="inferred from homology"/>
<name>A0A1G7SP42_9LACT</name>
<dbReference type="Gene3D" id="3.40.50.300">
    <property type="entry name" value="P-loop containing nucleotide triphosphate hydrolases"/>
    <property type="match status" value="1"/>
</dbReference>
<dbReference type="GO" id="GO:0016887">
    <property type="term" value="F:ATP hydrolysis activity"/>
    <property type="evidence" value="ECO:0007669"/>
    <property type="project" value="InterPro"/>
</dbReference>
<evidence type="ECO:0000256" key="3">
    <source>
        <dbReference type="ARBA" id="ARBA00022741"/>
    </source>
</evidence>
<feature type="domain" description="ABC transporter" evidence="5">
    <location>
        <begin position="5"/>
        <end position="225"/>
    </location>
</feature>
<keyword evidence="4 6" id="KW-0067">ATP-binding</keyword>
<reference evidence="6 7" key="1">
    <citation type="submission" date="2016-10" db="EMBL/GenBank/DDBJ databases">
        <authorList>
            <person name="de Groot N.N."/>
        </authorList>
    </citation>
    <scope>NUCLEOTIDE SEQUENCE [LARGE SCALE GENOMIC DNA]</scope>
    <source>
        <strain evidence="6 7">ATCC BAA-466</strain>
    </source>
</reference>
<evidence type="ECO:0000313" key="7">
    <source>
        <dbReference type="Proteomes" id="UP000199708"/>
    </source>
</evidence>
<keyword evidence="7" id="KW-1185">Reference proteome</keyword>
<keyword evidence="3" id="KW-0547">Nucleotide-binding</keyword>
<dbReference type="InterPro" id="IPR017871">
    <property type="entry name" value="ABC_transporter-like_CS"/>
</dbReference>
<dbReference type="PANTHER" id="PTHR43335">
    <property type="entry name" value="ABC TRANSPORTER, ATP-BINDING PROTEIN"/>
    <property type="match status" value="1"/>
</dbReference>
<keyword evidence="2" id="KW-0813">Transport</keyword>
<dbReference type="PROSITE" id="PS00211">
    <property type="entry name" value="ABC_TRANSPORTER_1"/>
    <property type="match status" value="1"/>
</dbReference>
<evidence type="ECO:0000256" key="4">
    <source>
        <dbReference type="ARBA" id="ARBA00022840"/>
    </source>
</evidence>
<evidence type="ECO:0000256" key="1">
    <source>
        <dbReference type="ARBA" id="ARBA00005417"/>
    </source>
</evidence>
<evidence type="ECO:0000313" key="6">
    <source>
        <dbReference type="EMBL" id="SDG24793.1"/>
    </source>
</evidence>
<comment type="similarity">
    <text evidence="1">Belongs to the ABC transporter superfamily.</text>
</comment>
<dbReference type="PANTHER" id="PTHR43335:SF4">
    <property type="entry name" value="ABC TRANSPORTER, ATP-BINDING PROTEIN"/>
    <property type="match status" value="1"/>
</dbReference>
<dbReference type="PROSITE" id="PS50893">
    <property type="entry name" value="ABC_TRANSPORTER_2"/>
    <property type="match status" value="1"/>
</dbReference>
<dbReference type="STRING" id="120956.SAMN05421791_10499"/>
<sequence>MGLLLKTESLTKEFSRQVVVNSLSISVKKNSIYGLVGPNGAGKSTTLKMLTGSLKPTSGEIIITEEANNIPTIGSLIEDPALYKNLTAEENLLVLVKLFGLKKERIKEVLHLVDLENTGEKIVAKFSLGMKQRLGIAAALIRQPELLILDEPTNGLDPIGIKQLRDLIKSFPKLGITVIVSSHNLNEIQHMTNYVGIMNAGSLKYEGTIPDNTNLEDFFLDRIDSEGDVVKTK</sequence>
<dbReference type="OrthoDB" id="9804819at2"/>
<dbReference type="SUPFAM" id="SSF52540">
    <property type="entry name" value="P-loop containing nucleoside triphosphate hydrolases"/>
    <property type="match status" value="1"/>
</dbReference>
<dbReference type="GO" id="GO:0005524">
    <property type="term" value="F:ATP binding"/>
    <property type="evidence" value="ECO:0007669"/>
    <property type="project" value="UniProtKB-KW"/>
</dbReference>
<dbReference type="InterPro" id="IPR003439">
    <property type="entry name" value="ABC_transporter-like_ATP-bd"/>
</dbReference>
<gene>
    <name evidence="6" type="ORF">SAMN05421791_10499</name>
</gene>
<accession>A0A1G7SP42</accession>
<dbReference type="SMART" id="SM00382">
    <property type="entry name" value="AAA"/>
    <property type="match status" value="1"/>
</dbReference>
<dbReference type="InterPro" id="IPR027417">
    <property type="entry name" value="P-loop_NTPase"/>
</dbReference>
<evidence type="ECO:0000259" key="5">
    <source>
        <dbReference type="PROSITE" id="PS50893"/>
    </source>
</evidence>
<protein>
    <submittedName>
        <fullName evidence="6">ABC-2 type transport system ATP-binding protein</fullName>
    </submittedName>
</protein>
<dbReference type="AlphaFoldDB" id="A0A1G7SP42"/>
<dbReference type="RefSeq" id="WP_090289784.1">
    <property type="nucleotide sequence ID" value="NZ_FNCK01000004.1"/>
</dbReference>
<dbReference type="InterPro" id="IPR003593">
    <property type="entry name" value="AAA+_ATPase"/>
</dbReference>
<dbReference type="EMBL" id="FNCK01000004">
    <property type="protein sequence ID" value="SDG24793.1"/>
    <property type="molecule type" value="Genomic_DNA"/>
</dbReference>
<dbReference type="Proteomes" id="UP000199708">
    <property type="component" value="Unassembled WGS sequence"/>
</dbReference>